<feature type="non-terminal residue" evidence="1">
    <location>
        <position position="1"/>
    </location>
</feature>
<accession>A0A7T8GZ51</accession>
<organism evidence="1 2">
    <name type="scientific">Caligus rogercresseyi</name>
    <name type="common">Sea louse</name>
    <dbReference type="NCBI Taxonomy" id="217165"/>
    <lineage>
        <taxon>Eukaryota</taxon>
        <taxon>Metazoa</taxon>
        <taxon>Ecdysozoa</taxon>
        <taxon>Arthropoda</taxon>
        <taxon>Crustacea</taxon>
        <taxon>Multicrustacea</taxon>
        <taxon>Hexanauplia</taxon>
        <taxon>Copepoda</taxon>
        <taxon>Siphonostomatoida</taxon>
        <taxon>Caligidae</taxon>
        <taxon>Caligus</taxon>
    </lineage>
</organism>
<gene>
    <name evidence="1" type="ORF">FKW44_013987</name>
</gene>
<reference evidence="2" key="1">
    <citation type="submission" date="2021-01" db="EMBL/GenBank/DDBJ databases">
        <title>Caligus Genome Assembly.</title>
        <authorList>
            <person name="Gallardo-Escarate C."/>
        </authorList>
    </citation>
    <scope>NUCLEOTIDE SEQUENCE [LARGE SCALE GENOMIC DNA]</scope>
</reference>
<sequence length="50" mass="5754">LYCEDPYDQYDPVEICGGSGTILSVCSAGHLKLLQRIMKKYRKFAERQTK</sequence>
<protein>
    <submittedName>
        <fullName evidence="1">Uncharacterized protein</fullName>
    </submittedName>
</protein>
<name>A0A7T8GZ51_CALRO</name>
<evidence type="ECO:0000313" key="1">
    <source>
        <dbReference type="EMBL" id="QQP40065.1"/>
    </source>
</evidence>
<evidence type="ECO:0000313" key="2">
    <source>
        <dbReference type="Proteomes" id="UP000595437"/>
    </source>
</evidence>
<keyword evidence="2" id="KW-1185">Reference proteome</keyword>
<proteinExistence type="predicted"/>
<dbReference type="Proteomes" id="UP000595437">
    <property type="component" value="Chromosome 9"/>
</dbReference>
<dbReference type="EMBL" id="CP045898">
    <property type="protein sequence ID" value="QQP40065.1"/>
    <property type="molecule type" value="Genomic_DNA"/>
</dbReference>
<dbReference type="AlphaFoldDB" id="A0A7T8GZ51"/>